<dbReference type="PANTHER" id="PTHR43798">
    <property type="entry name" value="MONOACYLGLYCEROL LIPASE"/>
    <property type="match status" value="1"/>
</dbReference>
<dbReference type="RefSeq" id="WP_260072353.1">
    <property type="nucleotide sequence ID" value="NZ_JALXMO010000003.1"/>
</dbReference>
<dbReference type="PANTHER" id="PTHR43798:SF33">
    <property type="entry name" value="HYDROLASE, PUTATIVE (AFU_ORTHOLOGUE AFUA_2G14860)-RELATED"/>
    <property type="match status" value="1"/>
</dbReference>
<feature type="domain" description="Serine aminopeptidase S33" evidence="2">
    <location>
        <begin position="82"/>
        <end position="281"/>
    </location>
</feature>
<accession>A0ABT2HN80</accession>
<gene>
    <name evidence="3" type="ORF">M3B43_02120</name>
</gene>
<sequence length="355" mass="39238">MPESAPLSPSTEATESTISPDHSTGQLTEEFLEDSPARTWVADYLPGCSRQSLPLEADDEGPLSATLVRLDQQPASQGAAPVLQIHGWSDYFYNLPIAQKWVGAGHRFYALDLRKYGRSLRAWQSPGHTEDLADYDAEINAALEVIRAENPDAPSPVLHAHSTGGLIAALYAQRHPESVGALVLNSPWLEVPGDVAARTAAEGLLSPVNALNPTATLKLPRVDTYWESLSNQAYGEWQLHPLWRPRQSFPMTVGWLKAVFAGHRQVHKGLELELPVLVLISSGTVYRRHWTPEYQENDGVLDVELLARRSVKLGRCVTVVRVPRAMHDVFASEESVRLSAFAEVTRWMKAYAPVT</sequence>
<feature type="region of interest" description="Disordered" evidence="1">
    <location>
        <begin position="1"/>
        <end position="26"/>
    </location>
</feature>
<protein>
    <submittedName>
        <fullName evidence="3">Alpha/beta hydrolase</fullName>
    </submittedName>
</protein>
<reference evidence="3 4" key="1">
    <citation type="submission" date="2022-04" db="EMBL/GenBank/DDBJ databases">
        <title>Human microbiome associated bacterial genomes.</title>
        <authorList>
            <person name="Sandstrom S."/>
            <person name="Salamzade R."/>
            <person name="Kalan L.R."/>
        </authorList>
    </citation>
    <scope>NUCLEOTIDE SEQUENCE [LARGE SCALE GENOMIC DNA]</scope>
    <source>
        <strain evidence="4">p3-SID767</strain>
    </source>
</reference>
<evidence type="ECO:0000313" key="4">
    <source>
        <dbReference type="Proteomes" id="UP001205046"/>
    </source>
</evidence>
<comment type="caution">
    <text evidence="3">The sequence shown here is derived from an EMBL/GenBank/DDBJ whole genome shotgun (WGS) entry which is preliminary data.</text>
</comment>
<dbReference type="SUPFAM" id="SSF53474">
    <property type="entry name" value="alpha/beta-Hydrolases"/>
    <property type="match status" value="1"/>
</dbReference>
<proteinExistence type="predicted"/>
<evidence type="ECO:0000313" key="3">
    <source>
        <dbReference type="EMBL" id="MCT1606138.1"/>
    </source>
</evidence>
<dbReference type="Gene3D" id="3.40.50.1820">
    <property type="entry name" value="alpha/beta hydrolase"/>
    <property type="match status" value="1"/>
</dbReference>
<name>A0ABT2HN80_9MICC</name>
<keyword evidence="4" id="KW-1185">Reference proteome</keyword>
<evidence type="ECO:0000259" key="2">
    <source>
        <dbReference type="Pfam" id="PF12146"/>
    </source>
</evidence>
<dbReference type="Pfam" id="PF12146">
    <property type="entry name" value="Hydrolase_4"/>
    <property type="match status" value="1"/>
</dbReference>
<dbReference type="InterPro" id="IPR050266">
    <property type="entry name" value="AB_hydrolase_sf"/>
</dbReference>
<dbReference type="GO" id="GO:0016787">
    <property type="term" value="F:hydrolase activity"/>
    <property type="evidence" value="ECO:0007669"/>
    <property type="project" value="UniProtKB-KW"/>
</dbReference>
<dbReference type="Proteomes" id="UP001205046">
    <property type="component" value="Unassembled WGS sequence"/>
</dbReference>
<evidence type="ECO:0000256" key="1">
    <source>
        <dbReference type="SAM" id="MobiDB-lite"/>
    </source>
</evidence>
<organism evidence="3 4">
    <name type="scientific">Nesterenkonia massiliensis</name>
    <dbReference type="NCBI Taxonomy" id="1232429"/>
    <lineage>
        <taxon>Bacteria</taxon>
        <taxon>Bacillati</taxon>
        <taxon>Actinomycetota</taxon>
        <taxon>Actinomycetes</taxon>
        <taxon>Micrococcales</taxon>
        <taxon>Micrococcaceae</taxon>
        <taxon>Nesterenkonia</taxon>
    </lineage>
</organism>
<feature type="compositionally biased region" description="Polar residues" evidence="1">
    <location>
        <begin position="7"/>
        <end position="26"/>
    </location>
</feature>
<dbReference type="InterPro" id="IPR022742">
    <property type="entry name" value="Hydrolase_4"/>
</dbReference>
<dbReference type="InterPro" id="IPR029058">
    <property type="entry name" value="AB_hydrolase_fold"/>
</dbReference>
<dbReference type="EMBL" id="JALXMO010000003">
    <property type="protein sequence ID" value="MCT1606138.1"/>
    <property type="molecule type" value="Genomic_DNA"/>
</dbReference>
<keyword evidence="3" id="KW-0378">Hydrolase</keyword>